<dbReference type="Gene3D" id="3.90.550.10">
    <property type="entry name" value="Spore Coat Polysaccharide Biosynthesis Protein SpsA, Chain A"/>
    <property type="match status" value="1"/>
</dbReference>
<dbReference type="InterPro" id="IPR029044">
    <property type="entry name" value="Nucleotide-diphossugar_trans"/>
</dbReference>
<dbReference type="PANTHER" id="PTHR43777:SF1">
    <property type="entry name" value="MOLYBDENUM COFACTOR CYTIDYLYLTRANSFERASE"/>
    <property type="match status" value="1"/>
</dbReference>
<dbReference type="EMBL" id="JACCBB010000001">
    <property type="protein sequence ID" value="NYD24505.1"/>
    <property type="molecule type" value="Genomic_DNA"/>
</dbReference>
<gene>
    <name evidence="2" type="ORF">BJ968_004045</name>
</gene>
<evidence type="ECO:0000259" key="1">
    <source>
        <dbReference type="Pfam" id="PF12804"/>
    </source>
</evidence>
<feature type="domain" description="MobA-like NTP transferase" evidence="1">
    <location>
        <begin position="5"/>
        <end position="162"/>
    </location>
</feature>
<dbReference type="Proteomes" id="UP000521922">
    <property type="component" value="Unassembled WGS sequence"/>
</dbReference>
<protein>
    <submittedName>
        <fullName evidence="2">CTP:molybdopterin cytidylyltransferase MocA</fullName>
    </submittedName>
</protein>
<reference evidence="2 3" key="1">
    <citation type="submission" date="2020-07" db="EMBL/GenBank/DDBJ databases">
        <title>Sequencing the genomes of 1000 actinobacteria strains.</title>
        <authorList>
            <person name="Klenk H.-P."/>
        </authorList>
    </citation>
    <scope>NUCLEOTIDE SEQUENCE [LARGE SCALE GENOMIC DNA]</scope>
    <source>
        <strain evidence="2 3">DSM 7487</strain>
    </source>
</reference>
<dbReference type="InterPro" id="IPR025877">
    <property type="entry name" value="MobA-like_NTP_Trfase"/>
</dbReference>
<dbReference type="Pfam" id="PF12804">
    <property type="entry name" value="NTP_transf_3"/>
    <property type="match status" value="1"/>
</dbReference>
<dbReference type="GO" id="GO:0016779">
    <property type="term" value="F:nucleotidyltransferase activity"/>
    <property type="evidence" value="ECO:0007669"/>
    <property type="project" value="UniProtKB-KW"/>
</dbReference>
<keyword evidence="3" id="KW-1185">Reference proteome</keyword>
<dbReference type="SUPFAM" id="SSF53448">
    <property type="entry name" value="Nucleotide-diphospho-sugar transferases"/>
    <property type="match status" value="1"/>
</dbReference>
<dbReference type="AlphaFoldDB" id="A0A7Y9DPP1"/>
<sequence>MSTAGIVLAAGAGRRMGRPKGLLRRPDGTTFAAAAAALLTGAGCRPVLVTVGARGDEVRAGLAPGTVAVDVPDWDRGPGAGLVRTLREPALAGCEAVLVVLADLPRVTVDGVRAVLAHAAPGALVRAVDAGRPGHPVLLGRRHLPRAVELAASGAGLRALFEGPDVLRVQVEGAADDVDRPGDLPAGTR</sequence>
<dbReference type="PANTHER" id="PTHR43777">
    <property type="entry name" value="MOLYBDENUM COFACTOR CYTIDYLYLTRANSFERASE"/>
    <property type="match status" value="1"/>
</dbReference>
<dbReference type="RefSeq" id="WP_179754935.1">
    <property type="nucleotide sequence ID" value="NZ_BAAAGN010000021.1"/>
</dbReference>
<comment type="caution">
    <text evidence="2">The sequence shown here is derived from an EMBL/GenBank/DDBJ whole genome shotgun (WGS) entry which is preliminary data.</text>
</comment>
<evidence type="ECO:0000313" key="3">
    <source>
        <dbReference type="Proteomes" id="UP000521922"/>
    </source>
</evidence>
<keyword evidence="2" id="KW-0548">Nucleotidyltransferase</keyword>
<organism evidence="2 3">
    <name type="scientific">Kineococcus aurantiacus</name>
    <dbReference type="NCBI Taxonomy" id="37633"/>
    <lineage>
        <taxon>Bacteria</taxon>
        <taxon>Bacillati</taxon>
        <taxon>Actinomycetota</taxon>
        <taxon>Actinomycetes</taxon>
        <taxon>Kineosporiales</taxon>
        <taxon>Kineosporiaceae</taxon>
        <taxon>Kineococcus</taxon>
    </lineage>
</organism>
<proteinExistence type="predicted"/>
<evidence type="ECO:0000313" key="2">
    <source>
        <dbReference type="EMBL" id="NYD24505.1"/>
    </source>
</evidence>
<name>A0A7Y9DPP1_9ACTN</name>
<accession>A0A7Y9DPP1</accession>
<keyword evidence="2" id="KW-0808">Transferase</keyword>